<name>A0A2A9P8B3_OPHUN</name>
<dbReference type="Proteomes" id="UP000037136">
    <property type="component" value="Unassembled WGS sequence"/>
</dbReference>
<proteinExistence type="predicted"/>
<feature type="region of interest" description="Disordered" evidence="1">
    <location>
        <begin position="12"/>
        <end position="41"/>
    </location>
</feature>
<evidence type="ECO:0000256" key="1">
    <source>
        <dbReference type="SAM" id="MobiDB-lite"/>
    </source>
</evidence>
<dbReference type="EMBL" id="LAZP02000395">
    <property type="protein sequence ID" value="PFH57548.1"/>
    <property type="molecule type" value="Genomic_DNA"/>
</dbReference>
<sequence length="148" mass="16489">MMTSAGVRVFLEGAEDEEARESHEALYESEEPSDGLKDGIPGGGEEKAAFTALNTGRIDMTDVKTPVVAPKTRQRSYKLTRGGHSFYSLSRCARFYLAYFGDAHHSQDIRQDRGRLPFAASLFRTLQVPAVLLFVVNTRKFCLITSRP</sequence>
<reference evidence="2 3" key="2">
    <citation type="journal article" date="2017" name="Sci. Rep.">
        <title>Ant-infecting Ophiocordyceps genomes reveal a high diversity of potential behavioral manipulation genes and a possible major role for enterotoxins.</title>
        <authorList>
            <person name="de Bekker C."/>
            <person name="Ohm R.A."/>
            <person name="Evans H.C."/>
            <person name="Brachmann A."/>
            <person name="Hughes D.P."/>
        </authorList>
    </citation>
    <scope>NUCLEOTIDE SEQUENCE [LARGE SCALE GENOMIC DNA]</scope>
    <source>
        <strain evidence="2 3">SC16a</strain>
    </source>
</reference>
<reference evidence="2 3" key="1">
    <citation type="journal article" date="2015" name="BMC Genomics">
        <title>Gene expression during zombie ant biting behavior reflects the complexity underlying fungal parasitic behavioral manipulation.</title>
        <authorList>
            <person name="de Bekker C."/>
            <person name="Ohm R.A."/>
            <person name="Loreto R.G."/>
            <person name="Sebastian A."/>
            <person name="Albert I."/>
            <person name="Merrow M."/>
            <person name="Brachmann A."/>
            <person name="Hughes D.P."/>
        </authorList>
    </citation>
    <scope>NUCLEOTIDE SEQUENCE [LARGE SCALE GENOMIC DNA]</scope>
    <source>
        <strain evidence="2 3">SC16a</strain>
    </source>
</reference>
<keyword evidence="3" id="KW-1185">Reference proteome</keyword>
<comment type="caution">
    <text evidence="2">The sequence shown here is derived from an EMBL/GenBank/DDBJ whole genome shotgun (WGS) entry which is preliminary data.</text>
</comment>
<protein>
    <submittedName>
        <fullName evidence="2">Uncharacterized protein</fullName>
    </submittedName>
</protein>
<dbReference type="AlphaFoldDB" id="A0A2A9P8B3"/>
<gene>
    <name evidence="2" type="ORF">XA68_14884</name>
</gene>
<accession>A0A2A9P8B3</accession>
<organism evidence="2 3">
    <name type="scientific">Ophiocordyceps unilateralis</name>
    <name type="common">Zombie-ant fungus</name>
    <name type="synonym">Torrubia unilateralis</name>
    <dbReference type="NCBI Taxonomy" id="268505"/>
    <lineage>
        <taxon>Eukaryota</taxon>
        <taxon>Fungi</taxon>
        <taxon>Dikarya</taxon>
        <taxon>Ascomycota</taxon>
        <taxon>Pezizomycotina</taxon>
        <taxon>Sordariomycetes</taxon>
        <taxon>Hypocreomycetidae</taxon>
        <taxon>Hypocreales</taxon>
        <taxon>Ophiocordycipitaceae</taxon>
        <taxon>Ophiocordyceps</taxon>
    </lineage>
</organism>
<evidence type="ECO:0000313" key="2">
    <source>
        <dbReference type="EMBL" id="PFH57548.1"/>
    </source>
</evidence>
<evidence type="ECO:0000313" key="3">
    <source>
        <dbReference type="Proteomes" id="UP000037136"/>
    </source>
</evidence>